<dbReference type="AlphaFoldDB" id="N4V301"/>
<dbReference type="Proteomes" id="UP000014480">
    <property type="component" value="Unassembled WGS sequence"/>
</dbReference>
<gene>
    <name evidence="2" type="ORF">Cob_v007543</name>
</gene>
<sequence length="381" mass="44554">MSQRGLFRQASERFLRKFSKEKCVADDDSVSSRNSRRTSTRWTCFKPRTKVVEQELTPVEEPIPEDSQPDYHQSKSNFFQKLPPEVRDQIYQEFWNVTGVKRHVFLVNRQLKYSPCITSHEAPDDRQTGIARDFAPYPSVQELPKWFDRLISPWCNHWRCGELWEDIQAGRETDYNRGQEQAFMSLLLSCKKVYDESIESFRESKVLNITDRNTLQRLIRPSRPRYFTEARYINISLRDDTGNWLYLNGGSLWYILGEVEIAARRIYLWLDAECPITRRLLPEFRDLYVHIPDSVAPRLVVDFPCDAGVGFWAWGQVEMDTSTGGRYGGGIEVLDAFVPKFRVVARGRPRFYETSDPYDMTTSYSDCISKQSMGVYLLIAH</sequence>
<reference evidence="3" key="1">
    <citation type="journal article" date="2013" name="New Phytol.">
        <title>Comparative genomic and transcriptomic analyses reveal the hemibiotrophic stage shift of Colletotrichum fungi.</title>
        <authorList>
            <person name="Gan P."/>
            <person name="Ikeda K."/>
            <person name="Irieda H."/>
            <person name="Narusaka M."/>
            <person name="O'Connell R.J."/>
            <person name="Narusaka Y."/>
            <person name="Takano Y."/>
            <person name="Kubo Y."/>
            <person name="Shirasu K."/>
        </authorList>
    </citation>
    <scope>NUCLEOTIDE SEQUENCE [LARGE SCALE GENOMIC DNA]</scope>
    <source>
        <strain evidence="3">104-T / ATCC 96160 / CBS 514.97 / LARS 414 / MAFF 240422</strain>
    </source>
</reference>
<dbReference type="InterPro" id="IPR056632">
    <property type="entry name" value="DUF7730"/>
</dbReference>
<comment type="caution">
    <text evidence="2">The sequence shown here is derived from an EMBL/GenBank/DDBJ whole genome shotgun (WGS) entry which is preliminary data.</text>
</comment>
<reference evidence="3" key="2">
    <citation type="journal article" date="2019" name="Mol. Plant Microbe Interact.">
        <title>Genome sequence resources for four phytopathogenic fungi from the Colletotrichum orbiculare species complex.</title>
        <authorList>
            <person name="Gan P."/>
            <person name="Tsushima A."/>
            <person name="Narusaka M."/>
            <person name="Narusaka Y."/>
            <person name="Takano Y."/>
            <person name="Kubo Y."/>
            <person name="Shirasu K."/>
        </authorList>
    </citation>
    <scope>GENOME REANNOTATION</scope>
    <source>
        <strain evidence="3">104-T / ATCC 96160 / CBS 514.97 / LARS 414 / MAFF 240422</strain>
    </source>
</reference>
<accession>N4V301</accession>
<evidence type="ECO:0000259" key="1">
    <source>
        <dbReference type="Pfam" id="PF24864"/>
    </source>
</evidence>
<dbReference type="STRING" id="1213857.N4V301"/>
<protein>
    <recommendedName>
        <fullName evidence="1">DUF7730 domain-containing protein</fullName>
    </recommendedName>
</protein>
<dbReference type="OrthoDB" id="4757095at2759"/>
<dbReference type="EMBL" id="AMCV02000020">
    <property type="protein sequence ID" value="TDZ19191.1"/>
    <property type="molecule type" value="Genomic_DNA"/>
</dbReference>
<proteinExistence type="predicted"/>
<dbReference type="HOGENOM" id="CLU_042549_0_0_1"/>
<name>N4V301_COLOR</name>
<dbReference type="Pfam" id="PF24864">
    <property type="entry name" value="DUF7730"/>
    <property type="match status" value="1"/>
</dbReference>
<feature type="domain" description="DUF7730" evidence="1">
    <location>
        <begin position="72"/>
        <end position="236"/>
    </location>
</feature>
<evidence type="ECO:0000313" key="2">
    <source>
        <dbReference type="EMBL" id="TDZ19191.1"/>
    </source>
</evidence>
<dbReference type="eggNOG" id="ENOG502T3BA">
    <property type="taxonomic scope" value="Eukaryota"/>
</dbReference>
<keyword evidence="3" id="KW-1185">Reference proteome</keyword>
<evidence type="ECO:0000313" key="3">
    <source>
        <dbReference type="Proteomes" id="UP000014480"/>
    </source>
</evidence>
<organism evidence="2 3">
    <name type="scientific">Colletotrichum orbiculare (strain 104-T / ATCC 96160 / CBS 514.97 / LARS 414 / MAFF 240422)</name>
    <name type="common">Cucumber anthracnose fungus</name>
    <name type="synonym">Colletotrichum lagenarium</name>
    <dbReference type="NCBI Taxonomy" id="1213857"/>
    <lineage>
        <taxon>Eukaryota</taxon>
        <taxon>Fungi</taxon>
        <taxon>Dikarya</taxon>
        <taxon>Ascomycota</taxon>
        <taxon>Pezizomycotina</taxon>
        <taxon>Sordariomycetes</taxon>
        <taxon>Hypocreomycetidae</taxon>
        <taxon>Glomerellales</taxon>
        <taxon>Glomerellaceae</taxon>
        <taxon>Colletotrichum</taxon>
        <taxon>Colletotrichum orbiculare species complex</taxon>
    </lineage>
</organism>